<reference evidence="2 3" key="1">
    <citation type="journal article" date="2020" name="Cell Host Microbe">
        <title>Functional and Genomic Variation between Human-Derived Isolates of Lachnospiraceae Reveals Inter- and Intra-Species Diversity.</title>
        <authorList>
            <person name="Sorbara M.T."/>
            <person name="Littmann E.R."/>
            <person name="Fontana E."/>
            <person name="Moody T.U."/>
            <person name="Kohout C.E."/>
            <person name="Gjonbalaj M."/>
            <person name="Eaton V."/>
            <person name="Seok R."/>
            <person name="Leiner I.M."/>
            <person name="Pamer E.G."/>
        </authorList>
    </citation>
    <scope>NUCLEOTIDE SEQUENCE [LARGE SCALE GENOMIC DNA]</scope>
    <source>
        <strain evidence="2 3">MSK.1.17</strain>
    </source>
</reference>
<keyword evidence="3" id="KW-1185">Reference proteome</keyword>
<name>A0ABX2HV59_9FIRM</name>
<feature type="transmembrane region" description="Helical" evidence="1">
    <location>
        <begin position="61"/>
        <end position="82"/>
    </location>
</feature>
<accession>A0ABX2HV59</accession>
<dbReference type="InterPro" id="IPR032111">
    <property type="entry name" value="Clostridium_phage_holin"/>
</dbReference>
<keyword evidence="1" id="KW-0812">Transmembrane</keyword>
<sequence length="87" mass="8830">MDITTLGTCVAIVALSYVVGLGCKAAKKIPDEWIPVIMAVVGGILGALGMGTIPDFPASDYITAVAVGAVSGLAATGVNQMYKQMNK</sequence>
<evidence type="ECO:0000313" key="2">
    <source>
        <dbReference type="EMBL" id="NSJ52215.1"/>
    </source>
</evidence>
<dbReference type="Proteomes" id="UP000669239">
    <property type="component" value="Unassembled WGS sequence"/>
</dbReference>
<dbReference type="EMBL" id="JAAITT010000061">
    <property type="protein sequence ID" value="NSJ52215.1"/>
    <property type="molecule type" value="Genomic_DNA"/>
</dbReference>
<comment type="caution">
    <text evidence="2">The sequence shown here is derived from an EMBL/GenBank/DDBJ whole genome shotgun (WGS) entry which is preliminary data.</text>
</comment>
<protein>
    <submittedName>
        <fullName evidence="2">Enolase</fullName>
    </submittedName>
</protein>
<feature type="transmembrane region" description="Helical" evidence="1">
    <location>
        <begin position="36"/>
        <end position="54"/>
    </location>
</feature>
<proteinExistence type="predicted"/>
<keyword evidence="1" id="KW-0472">Membrane</keyword>
<organism evidence="2 3">
    <name type="scientific">Enterocloster aldenensis</name>
    <dbReference type="NCBI Taxonomy" id="358742"/>
    <lineage>
        <taxon>Bacteria</taxon>
        <taxon>Bacillati</taxon>
        <taxon>Bacillota</taxon>
        <taxon>Clostridia</taxon>
        <taxon>Lachnospirales</taxon>
        <taxon>Lachnospiraceae</taxon>
        <taxon>Enterocloster</taxon>
    </lineage>
</organism>
<dbReference type="RefSeq" id="WP_165643101.1">
    <property type="nucleotide sequence ID" value="NZ_JAAITT010000061.1"/>
</dbReference>
<keyword evidence="1" id="KW-1133">Transmembrane helix</keyword>
<gene>
    <name evidence="2" type="ORF">G5B36_26540</name>
</gene>
<dbReference type="Pfam" id="PF16079">
    <property type="entry name" value="Phage_holin_5_2"/>
    <property type="match status" value="1"/>
</dbReference>
<evidence type="ECO:0000313" key="3">
    <source>
        <dbReference type="Proteomes" id="UP000669239"/>
    </source>
</evidence>
<evidence type="ECO:0000256" key="1">
    <source>
        <dbReference type="SAM" id="Phobius"/>
    </source>
</evidence>